<dbReference type="CDD" id="cd00093">
    <property type="entry name" value="HTH_XRE"/>
    <property type="match status" value="1"/>
</dbReference>
<dbReference type="STRING" id="938405.SAMN02927895_02786"/>
<dbReference type="GO" id="GO:0003677">
    <property type="term" value="F:DNA binding"/>
    <property type="evidence" value="ECO:0007669"/>
    <property type="project" value="InterPro"/>
</dbReference>
<organism evidence="2 3">
    <name type="scientific">Belnapia rosea</name>
    <dbReference type="NCBI Taxonomy" id="938405"/>
    <lineage>
        <taxon>Bacteria</taxon>
        <taxon>Pseudomonadati</taxon>
        <taxon>Pseudomonadota</taxon>
        <taxon>Alphaproteobacteria</taxon>
        <taxon>Acetobacterales</taxon>
        <taxon>Roseomonadaceae</taxon>
        <taxon>Belnapia</taxon>
    </lineage>
</organism>
<gene>
    <name evidence="2" type="ORF">SAMN04487779_100318</name>
</gene>
<dbReference type="PROSITE" id="PS50943">
    <property type="entry name" value="HTH_CROC1"/>
    <property type="match status" value="1"/>
</dbReference>
<keyword evidence="3" id="KW-1185">Reference proteome</keyword>
<sequence>MTPFGQRLRALREAHGVSQAALAEALHVSPAYLSALEHGHRGRPSAGLIHQVNEFFGLIWDDAEEMARLARLSHPRVVLDTAGLSPEATALANRLAREIRKLSPEVIQMLTRVLDGGAVPVDGSTFTAAQGPRPGPAPRHK</sequence>
<dbReference type="InterPro" id="IPR001387">
    <property type="entry name" value="Cro/C1-type_HTH"/>
</dbReference>
<accession>A0A1G6QF61</accession>
<dbReference type="InterPro" id="IPR010982">
    <property type="entry name" value="Lambda_DNA-bd_dom_sf"/>
</dbReference>
<evidence type="ECO:0000313" key="3">
    <source>
        <dbReference type="Proteomes" id="UP000198925"/>
    </source>
</evidence>
<dbReference type="Proteomes" id="UP000198925">
    <property type="component" value="Unassembled WGS sequence"/>
</dbReference>
<evidence type="ECO:0000313" key="2">
    <source>
        <dbReference type="EMBL" id="SDC90933.1"/>
    </source>
</evidence>
<name>A0A1G6QF61_9PROT</name>
<dbReference type="Pfam" id="PF13560">
    <property type="entry name" value="HTH_31"/>
    <property type="match status" value="1"/>
</dbReference>
<proteinExistence type="predicted"/>
<dbReference type="RefSeq" id="WP_090662508.1">
    <property type="nucleotide sequence ID" value="NZ_FMZX01000003.1"/>
</dbReference>
<dbReference type="SUPFAM" id="SSF47413">
    <property type="entry name" value="lambda repressor-like DNA-binding domains"/>
    <property type="match status" value="1"/>
</dbReference>
<dbReference type="SMART" id="SM00530">
    <property type="entry name" value="HTH_XRE"/>
    <property type="match status" value="1"/>
</dbReference>
<protein>
    <submittedName>
        <fullName evidence="2">Transcriptional regulator</fullName>
    </submittedName>
</protein>
<feature type="domain" description="HTH cro/C1-type" evidence="1">
    <location>
        <begin position="8"/>
        <end position="66"/>
    </location>
</feature>
<reference evidence="2 3" key="1">
    <citation type="submission" date="2016-10" db="EMBL/GenBank/DDBJ databases">
        <authorList>
            <person name="de Groot N.N."/>
        </authorList>
    </citation>
    <scope>NUCLEOTIDE SEQUENCE [LARGE SCALE GENOMIC DNA]</scope>
    <source>
        <strain evidence="2 3">CPCC 100156</strain>
    </source>
</reference>
<dbReference type="AlphaFoldDB" id="A0A1G6QF61"/>
<evidence type="ECO:0000259" key="1">
    <source>
        <dbReference type="PROSITE" id="PS50943"/>
    </source>
</evidence>
<dbReference type="EMBL" id="FMZX01000003">
    <property type="protein sequence ID" value="SDC90933.1"/>
    <property type="molecule type" value="Genomic_DNA"/>
</dbReference>
<dbReference type="Gene3D" id="1.10.260.40">
    <property type="entry name" value="lambda repressor-like DNA-binding domains"/>
    <property type="match status" value="1"/>
</dbReference>